<evidence type="ECO:0000313" key="2">
    <source>
        <dbReference type="EMBL" id="RRT61129.1"/>
    </source>
</evidence>
<evidence type="ECO:0000256" key="1">
    <source>
        <dbReference type="ARBA" id="ARBA00005598"/>
    </source>
</evidence>
<dbReference type="Proteomes" id="UP000287651">
    <property type="component" value="Unassembled WGS sequence"/>
</dbReference>
<evidence type="ECO:0000313" key="3">
    <source>
        <dbReference type="Proteomes" id="UP000287651"/>
    </source>
</evidence>
<comment type="caution">
    <text evidence="2">The sequence shown here is derived from an EMBL/GenBank/DDBJ whole genome shotgun (WGS) entry which is preliminary data.</text>
</comment>
<accession>A0A426ZAZ8</accession>
<organism evidence="2 3">
    <name type="scientific">Ensete ventricosum</name>
    <name type="common">Abyssinian banana</name>
    <name type="synonym">Musa ensete</name>
    <dbReference type="NCBI Taxonomy" id="4639"/>
    <lineage>
        <taxon>Eukaryota</taxon>
        <taxon>Viridiplantae</taxon>
        <taxon>Streptophyta</taxon>
        <taxon>Embryophyta</taxon>
        <taxon>Tracheophyta</taxon>
        <taxon>Spermatophyta</taxon>
        <taxon>Magnoliopsida</taxon>
        <taxon>Liliopsida</taxon>
        <taxon>Zingiberales</taxon>
        <taxon>Musaceae</taxon>
        <taxon>Ensete</taxon>
    </lineage>
</organism>
<dbReference type="EMBL" id="AMZH03007522">
    <property type="protein sequence ID" value="RRT61129.1"/>
    <property type="molecule type" value="Genomic_DNA"/>
</dbReference>
<sequence length="174" mass="19282">MLGQQEHFIKTSHGTVSVSVFGDQDKPALITYPDVALNRKCDVNKMASLIQNLQVTFSYEVCGSSQIPESEIVQACRSVSIPLFSIQLNPLFSYPDQCYLVQVQACGSLVTEEQPHAMLIPLEYFFMGYGFYRLNQFTDSPRGPLSPSCISPELLSPESLGVKLKPIKTRVSIG</sequence>
<gene>
    <name evidence="2" type="ORF">B296_00023534</name>
</gene>
<dbReference type="PANTHER" id="PTHR11034">
    <property type="entry name" value="N-MYC DOWNSTREAM REGULATED"/>
    <property type="match status" value="1"/>
</dbReference>
<dbReference type="Gene3D" id="3.40.50.1820">
    <property type="entry name" value="alpha/beta hydrolase"/>
    <property type="match status" value="1"/>
</dbReference>
<protein>
    <submittedName>
        <fullName evidence="2">Uncharacterized protein</fullName>
    </submittedName>
</protein>
<comment type="similarity">
    <text evidence="1">Belongs to the NDRG family.</text>
</comment>
<dbReference type="InterPro" id="IPR029058">
    <property type="entry name" value="AB_hydrolase_fold"/>
</dbReference>
<proteinExistence type="inferred from homology"/>
<dbReference type="Pfam" id="PF03096">
    <property type="entry name" value="Ndr"/>
    <property type="match status" value="2"/>
</dbReference>
<dbReference type="AlphaFoldDB" id="A0A426ZAZ8"/>
<reference evidence="2 3" key="1">
    <citation type="journal article" date="2014" name="Agronomy (Basel)">
        <title>A Draft Genome Sequence for Ensete ventricosum, the Drought-Tolerant Tree Against Hunger.</title>
        <authorList>
            <person name="Harrison J."/>
            <person name="Moore K.A."/>
            <person name="Paszkiewicz K."/>
            <person name="Jones T."/>
            <person name="Grant M."/>
            <person name="Ambacheew D."/>
            <person name="Muzemil S."/>
            <person name="Studholme D.J."/>
        </authorList>
    </citation>
    <scope>NUCLEOTIDE SEQUENCE [LARGE SCALE GENOMIC DNA]</scope>
</reference>
<name>A0A426ZAZ8_ENSVE</name>
<dbReference type="InterPro" id="IPR004142">
    <property type="entry name" value="NDRG"/>
</dbReference>